<dbReference type="PROSITE" id="PS50075">
    <property type="entry name" value="CARRIER"/>
    <property type="match status" value="1"/>
</dbReference>
<dbReference type="RefSeq" id="WP_326568624.1">
    <property type="nucleotide sequence ID" value="NZ_CP142149.1"/>
</dbReference>
<accession>A0ABZ1I608</accession>
<sequence>MTDAVISEKLREDVKQIISEVLEVEPAELSEDGSFENDYDADSLLVIEMFARFERSLGVKIPQDEMIELDTLPAAYALVARHSAGEPVSA</sequence>
<dbReference type="Gene3D" id="1.10.1200.10">
    <property type="entry name" value="ACP-like"/>
    <property type="match status" value="1"/>
</dbReference>
<evidence type="ECO:0000259" key="1">
    <source>
        <dbReference type="PROSITE" id="PS50075"/>
    </source>
</evidence>
<evidence type="ECO:0000313" key="3">
    <source>
        <dbReference type="Proteomes" id="UP001330812"/>
    </source>
</evidence>
<organism evidence="2 3">
    <name type="scientific">Amycolatopsis rhabdoformis</name>
    <dbReference type="NCBI Taxonomy" id="1448059"/>
    <lineage>
        <taxon>Bacteria</taxon>
        <taxon>Bacillati</taxon>
        <taxon>Actinomycetota</taxon>
        <taxon>Actinomycetes</taxon>
        <taxon>Pseudonocardiales</taxon>
        <taxon>Pseudonocardiaceae</taxon>
        <taxon>Amycolatopsis</taxon>
    </lineage>
</organism>
<name>A0ABZ1I608_9PSEU</name>
<gene>
    <name evidence="2" type="ORF">VSH64_43885</name>
</gene>
<dbReference type="InterPro" id="IPR009081">
    <property type="entry name" value="PP-bd_ACP"/>
</dbReference>
<evidence type="ECO:0000313" key="2">
    <source>
        <dbReference type="EMBL" id="WSE29664.1"/>
    </source>
</evidence>
<dbReference type="SUPFAM" id="SSF47336">
    <property type="entry name" value="ACP-like"/>
    <property type="match status" value="1"/>
</dbReference>
<protein>
    <submittedName>
        <fullName evidence="2">Phosphopantetheine-binding protein</fullName>
    </submittedName>
</protein>
<dbReference type="EMBL" id="CP142149">
    <property type="protein sequence ID" value="WSE29664.1"/>
    <property type="molecule type" value="Genomic_DNA"/>
</dbReference>
<keyword evidence="3" id="KW-1185">Reference proteome</keyword>
<feature type="domain" description="Carrier" evidence="1">
    <location>
        <begin position="8"/>
        <end position="83"/>
    </location>
</feature>
<reference evidence="2 3" key="1">
    <citation type="journal article" date="2015" name="Int. J. Syst. Evol. Microbiol.">
        <title>Amycolatopsis rhabdoformis sp. nov., an actinomycete isolated from a tropical forest soil.</title>
        <authorList>
            <person name="Souza W.R."/>
            <person name="Silva R.E."/>
            <person name="Goodfellow M."/>
            <person name="Busarakam K."/>
            <person name="Figueiro F.S."/>
            <person name="Ferreira D."/>
            <person name="Rodrigues-Filho E."/>
            <person name="Moraes L.A.B."/>
            <person name="Zucchi T.D."/>
        </authorList>
    </citation>
    <scope>NUCLEOTIDE SEQUENCE [LARGE SCALE GENOMIC DNA]</scope>
    <source>
        <strain evidence="2 3">NCIMB 14900</strain>
    </source>
</reference>
<proteinExistence type="predicted"/>
<dbReference type="Pfam" id="PF00550">
    <property type="entry name" value="PP-binding"/>
    <property type="match status" value="1"/>
</dbReference>
<dbReference type="InterPro" id="IPR036736">
    <property type="entry name" value="ACP-like_sf"/>
</dbReference>
<dbReference type="Proteomes" id="UP001330812">
    <property type="component" value="Chromosome"/>
</dbReference>